<dbReference type="AlphaFoldDB" id="A0A4R1QZE4"/>
<feature type="signal peptide" evidence="2">
    <location>
        <begin position="1"/>
        <end position="25"/>
    </location>
</feature>
<comment type="caution">
    <text evidence="4">The sequence shown here is derived from an EMBL/GenBank/DDBJ whole genome shotgun (WGS) entry which is preliminary data.</text>
</comment>
<feature type="domain" description="Transglutaminase-like" evidence="3">
    <location>
        <begin position="200"/>
        <end position="287"/>
    </location>
</feature>
<evidence type="ECO:0000256" key="2">
    <source>
        <dbReference type="SAM" id="SignalP"/>
    </source>
</evidence>
<dbReference type="GO" id="GO:0005737">
    <property type="term" value="C:cytoplasm"/>
    <property type="evidence" value="ECO:0007669"/>
    <property type="project" value="TreeGrafter"/>
</dbReference>
<dbReference type="PANTHER" id="PTHR46333">
    <property type="entry name" value="CYTOKINESIS PROTEIN 3"/>
    <property type="match status" value="1"/>
</dbReference>
<dbReference type="STRING" id="1469948.GCA_000732725_01476"/>
<dbReference type="PANTHER" id="PTHR46333:SF2">
    <property type="entry name" value="CYTOKINESIS PROTEIN 3"/>
    <property type="match status" value="1"/>
</dbReference>
<evidence type="ECO:0000313" key="4">
    <source>
        <dbReference type="EMBL" id="TCL58361.1"/>
    </source>
</evidence>
<proteinExistence type="predicted"/>
<dbReference type="InterPro" id="IPR002931">
    <property type="entry name" value="Transglutaminase-like"/>
</dbReference>
<protein>
    <submittedName>
        <fullName evidence="4">Transglutaminase superfamily protein</fullName>
    </submittedName>
</protein>
<name>A0A4R1QZE4_9FIRM</name>
<dbReference type="SUPFAM" id="SSF54001">
    <property type="entry name" value="Cysteine proteinases"/>
    <property type="match status" value="1"/>
</dbReference>
<accession>A0A4R1QZE4</accession>
<feature type="chain" id="PRO_5020650707" evidence="2">
    <location>
        <begin position="26"/>
        <end position="427"/>
    </location>
</feature>
<evidence type="ECO:0000313" key="5">
    <source>
        <dbReference type="Proteomes" id="UP000295718"/>
    </source>
</evidence>
<gene>
    <name evidence="4" type="ORF">EDD76_10613</name>
</gene>
<sequence>MMKKNRIAFLLVFLLLMGCAPEVKTPEKLPVTMAEEKSAEENEYGTLAEETNEEGAEASRTLGESEKNDDTVRAALGLTEEELPGLLYAQKGNYNFERLTEEEQVVYAEIFQVLSGWGEDVLISSMDINSIDKVFQCVLNDHPEIFYVDGYTFTKYTLGEELKKITFTGTYHIDEEEAKRRQRLIDVYVEKCLAGLPAGADEYEKVKYIYDYIISTTEYNSQAADNQNICSVFLYGESVCQGYAKAMQYLLGRLDIFSTLVIGRVSDGEGHAWNLVMIDGNYYYVDPTWGDASYQMEEAQDDTGYEKEHLPTINYDYLCVTTEQLGKTHTIENVVALPECNSMLANYYVREGAYFSSVDRDKLKELFIREYEEGSTYVTLKCSDAFVYEEMEAALIEAQEIFEYLDSPDGVIAYADNQEQLSLSFWL</sequence>
<keyword evidence="5" id="KW-1185">Reference proteome</keyword>
<evidence type="ECO:0000256" key="1">
    <source>
        <dbReference type="SAM" id="MobiDB-lite"/>
    </source>
</evidence>
<feature type="region of interest" description="Disordered" evidence="1">
    <location>
        <begin position="33"/>
        <end position="66"/>
    </location>
</feature>
<dbReference type="InterPro" id="IPR052557">
    <property type="entry name" value="CAP/Cytokinesis_protein"/>
</dbReference>
<dbReference type="RefSeq" id="WP_051869325.1">
    <property type="nucleotide sequence ID" value="NZ_JPNB01000001.1"/>
</dbReference>
<keyword evidence="2" id="KW-0732">Signal</keyword>
<dbReference type="Pfam" id="PF01841">
    <property type="entry name" value="Transglut_core"/>
    <property type="match status" value="1"/>
</dbReference>
<organism evidence="4 5">
    <name type="scientific">Kineothrix alysoides</name>
    <dbReference type="NCBI Taxonomy" id="1469948"/>
    <lineage>
        <taxon>Bacteria</taxon>
        <taxon>Bacillati</taxon>
        <taxon>Bacillota</taxon>
        <taxon>Clostridia</taxon>
        <taxon>Lachnospirales</taxon>
        <taxon>Lachnospiraceae</taxon>
        <taxon>Kineothrix</taxon>
    </lineage>
</organism>
<reference evidence="4 5" key="1">
    <citation type="submission" date="2019-03" db="EMBL/GenBank/DDBJ databases">
        <title>Genomic Encyclopedia of Type Strains, Phase IV (KMG-IV): sequencing the most valuable type-strain genomes for metagenomic binning, comparative biology and taxonomic classification.</title>
        <authorList>
            <person name="Goeker M."/>
        </authorList>
    </citation>
    <scope>NUCLEOTIDE SEQUENCE [LARGE SCALE GENOMIC DNA]</scope>
    <source>
        <strain evidence="4 5">DSM 100556</strain>
    </source>
</reference>
<evidence type="ECO:0000259" key="3">
    <source>
        <dbReference type="Pfam" id="PF01841"/>
    </source>
</evidence>
<dbReference type="Proteomes" id="UP000295718">
    <property type="component" value="Unassembled WGS sequence"/>
</dbReference>
<dbReference type="PROSITE" id="PS51257">
    <property type="entry name" value="PROKAR_LIPOPROTEIN"/>
    <property type="match status" value="1"/>
</dbReference>
<dbReference type="OrthoDB" id="9788327at2"/>
<dbReference type="InterPro" id="IPR038765">
    <property type="entry name" value="Papain-like_cys_pep_sf"/>
</dbReference>
<dbReference type="Gene3D" id="3.10.620.30">
    <property type="match status" value="1"/>
</dbReference>
<dbReference type="EMBL" id="SLUO01000006">
    <property type="protein sequence ID" value="TCL58361.1"/>
    <property type="molecule type" value="Genomic_DNA"/>
</dbReference>